<feature type="compositionally biased region" description="Low complexity" evidence="1">
    <location>
        <begin position="29"/>
        <end position="40"/>
    </location>
</feature>
<feature type="non-terminal residue" evidence="3">
    <location>
        <position position="1"/>
    </location>
</feature>
<sequence length="108" mass="11894">CGKLGLALPSLTVRVCATQGDRCCNSTWQSPGRKSNSSSRSYERRRRRHTRNSSSSSSSMLVSIALECGCGGSRKQTRGLEIWNSITKVKAVHTINTKMLPAEQKDIH</sequence>
<accession>A0A974C801</accession>
<evidence type="ECO:0000313" key="4">
    <source>
        <dbReference type="Proteomes" id="UP000694892"/>
    </source>
</evidence>
<keyword evidence="2" id="KW-0732">Signal</keyword>
<name>A0A974C801_XENLA</name>
<protein>
    <submittedName>
        <fullName evidence="3">Uncharacterized protein</fullName>
    </submittedName>
</protein>
<feature type="chain" id="PRO_5037517242" evidence="2">
    <location>
        <begin position="18"/>
        <end position="108"/>
    </location>
</feature>
<feature type="signal peptide" evidence="2">
    <location>
        <begin position="1"/>
        <end position="17"/>
    </location>
</feature>
<evidence type="ECO:0000256" key="2">
    <source>
        <dbReference type="SAM" id="SignalP"/>
    </source>
</evidence>
<organism evidence="3 4">
    <name type="scientific">Xenopus laevis</name>
    <name type="common">African clawed frog</name>
    <dbReference type="NCBI Taxonomy" id="8355"/>
    <lineage>
        <taxon>Eukaryota</taxon>
        <taxon>Metazoa</taxon>
        <taxon>Chordata</taxon>
        <taxon>Craniata</taxon>
        <taxon>Vertebrata</taxon>
        <taxon>Euteleostomi</taxon>
        <taxon>Amphibia</taxon>
        <taxon>Batrachia</taxon>
        <taxon>Anura</taxon>
        <taxon>Pipoidea</taxon>
        <taxon>Pipidae</taxon>
        <taxon>Xenopodinae</taxon>
        <taxon>Xenopus</taxon>
        <taxon>Xenopus</taxon>
    </lineage>
</organism>
<dbReference type="EMBL" id="CM004480">
    <property type="protein sequence ID" value="OCT68354.1"/>
    <property type="molecule type" value="Genomic_DNA"/>
</dbReference>
<evidence type="ECO:0000313" key="3">
    <source>
        <dbReference type="EMBL" id="OCT68354.1"/>
    </source>
</evidence>
<feature type="region of interest" description="Disordered" evidence="1">
    <location>
        <begin position="26"/>
        <end position="60"/>
    </location>
</feature>
<evidence type="ECO:0000256" key="1">
    <source>
        <dbReference type="SAM" id="MobiDB-lite"/>
    </source>
</evidence>
<dbReference type="AlphaFoldDB" id="A0A974C801"/>
<reference evidence="4" key="1">
    <citation type="journal article" date="2016" name="Nature">
        <title>Genome evolution in the allotetraploid frog Xenopus laevis.</title>
        <authorList>
            <person name="Session A.M."/>
            <person name="Uno Y."/>
            <person name="Kwon T."/>
            <person name="Chapman J.A."/>
            <person name="Toyoda A."/>
            <person name="Takahashi S."/>
            <person name="Fukui A."/>
            <person name="Hikosaka A."/>
            <person name="Suzuki A."/>
            <person name="Kondo M."/>
            <person name="van Heeringen S.J."/>
            <person name="Quigley I."/>
            <person name="Heinz S."/>
            <person name="Ogino H."/>
            <person name="Ochi H."/>
            <person name="Hellsten U."/>
            <person name="Lyons J.B."/>
            <person name="Simakov O."/>
            <person name="Putnam N."/>
            <person name="Stites J."/>
            <person name="Kuroki Y."/>
            <person name="Tanaka T."/>
            <person name="Michiue T."/>
            <person name="Watanabe M."/>
            <person name="Bogdanovic O."/>
            <person name="Lister R."/>
            <person name="Georgiou G."/>
            <person name="Paranjpe S.S."/>
            <person name="van Kruijsbergen I."/>
            <person name="Shu S."/>
            <person name="Carlson J."/>
            <person name="Kinoshita T."/>
            <person name="Ohta Y."/>
            <person name="Mawaribuchi S."/>
            <person name="Jenkins J."/>
            <person name="Grimwood J."/>
            <person name="Schmutz J."/>
            <person name="Mitros T."/>
            <person name="Mozaffari S.V."/>
            <person name="Suzuki Y."/>
            <person name="Haramoto Y."/>
            <person name="Yamamoto T.S."/>
            <person name="Takagi C."/>
            <person name="Heald R."/>
            <person name="Miller K."/>
            <person name="Haudenschild C."/>
            <person name="Kitzman J."/>
            <person name="Nakayama T."/>
            <person name="Izutsu Y."/>
            <person name="Robert J."/>
            <person name="Fortriede J."/>
            <person name="Burns K."/>
            <person name="Lotay V."/>
            <person name="Karimi K."/>
            <person name="Yasuoka Y."/>
            <person name="Dichmann D.S."/>
            <person name="Flajnik M.F."/>
            <person name="Houston D.W."/>
            <person name="Shendure J."/>
            <person name="DuPasquier L."/>
            <person name="Vize P.D."/>
            <person name="Zorn A.M."/>
            <person name="Ito M."/>
            <person name="Marcotte E.M."/>
            <person name="Wallingford J.B."/>
            <person name="Ito Y."/>
            <person name="Asashima M."/>
            <person name="Ueno N."/>
            <person name="Matsuda Y."/>
            <person name="Veenstra G.J."/>
            <person name="Fujiyama A."/>
            <person name="Harland R.M."/>
            <person name="Taira M."/>
            <person name="Rokhsar D.S."/>
        </authorList>
    </citation>
    <scope>NUCLEOTIDE SEQUENCE [LARGE SCALE GENOMIC DNA]</scope>
    <source>
        <strain evidence="4">J</strain>
    </source>
</reference>
<proteinExistence type="predicted"/>
<dbReference type="Proteomes" id="UP000694892">
    <property type="component" value="Chromosome 8L"/>
</dbReference>
<gene>
    <name evidence="3" type="ORF">XELAEV_18039653mg</name>
</gene>